<accession>A0A699RUC6</accession>
<comment type="caution">
    <text evidence="1">The sequence shown here is derived from an EMBL/GenBank/DDBJ whole genome shotgun (WGS) entry which is preliminary data.</text>
</comment>
<protein>
    <submittedName>
        <fullName evidence="1">Transposase, mutator type</fullName>
    </submittedName>
</protein>
<gene>
    <name evidence="1" type="ORF">Tci_859782</name>
</gene>
<reference evidence="1" key="1">
    <citation type="journal article" date="2019" name="Sci. Rep.">
        <title>Draft genome of Tanacetum cinerariifolium, the natural source of mosquito coil.</title>
        <authorList>
            <person name="Yamashiro T."/>
            <person name="Shiraishi A."/>
            <person name="Satake H."/>
            <person name="Nakayama K."/>
        </authorList>
    </citation>
    <scope>NUCLEOTIDE SEQUENCE</scope>
</reference>
<feature type="non-terminal residue" evidence="1">
    <location>
        <position position="1"/>
    </location>
</feature>
<organism evidence="1">
    <name type="scientific">Tanacetum cinerariifolium</name>
    <name type="common">Dalmatian daisy</name>
    <name type="synonym">Chrysanthemum cinerariifolium</name>
    <dbReference type="NCBI Taxonomy" id="118510"/>
    <lineage>
        <taxon>Eukaryota</taxon>
        <taxon>Viridiplantae</taxon>
        <taxon>Streptophyta</taxon>
        <taxon>Embryophyta</taxon>
        <taxon>Tracheophyta</taxon>
        <taxon>Spermatophyta</taxon>
        <taxon>Magnoliopsida</taxon>
        <taxon>eudicotyledons</taxon>
        <taxon>Gunneridae</taxon>
        <taxon>Pentapetalae</taxon>
        <taxon>asterids</taxon>
        <taxon>campanulids</taxon>
        <taxon>Asterales</taxon>
        <taxon>Asteraceae</taxon>
        <taxon>Asteroideae</taxon>
        <taxon>Anthemideae</taxon>
        <taxon>Anthemidinae</taxon>
        <taxon>Tanacetum</taxon>
    </lineage>
</organism>
<proteinExistence type="predicted"/>
<name>A0A699RUC6_TANCI</name>
<dbReference type="AlphaFoldDB" id="A0A699RUC6"/>
<dbReference type="EMBL" id="BKCJ011112225">
    <property type="protein sequence ID" value="GFC87812.1"/>
    <property type="molecule type" value="Genomic_DNA"/>
</dbReference>
<evidence type="ECO:0000313" key="1">
    <source>
        <dbReference type="EMBL" id="GFC87812.1"/>
    </source>
</evidence>
<sequence length="69" mass="7891">DGQSDSESEDANDFVDEEHLVKEVEVNMTSFNFQLDGEDETDFIDHIQPHVNVTEDDLEVLDFDSLESD</sequence>